<proteinExistence type="predicted"/>
<dbReference type="Proteomes" id="UP001374535">
    <property type="component" value="Chromosome 9"/>
</dbReference>
<protein>
    <submittedName>
        <fullName evidence="1">Uncharacterized protein</fullName>
    </submittedName>
</protein>
<evidence type="ECO:0000313" key="2">
    <source>
        <dbReference type="Proteomes" id="UP001374535"/>
    </source>
</evidence>
<gene>
    <name evidence="1" type="ORF">V8G54_029875</name>
</gene>
<reference evidence="1 2" key="1">
    <citation type="journal article" date="2023" name="Life. Sci Alliance">
        <title>Evolutionary insights into 3D genome organization and epigenetic landscape of Vigna mungo.</title>
        <authorList>
            <person name="Junaid A."/>
            <person name="Singh B."/>
            <person name="Bhatia S."/>
        </authorList>
    </citation>
    <scope>NUCLEOTIDE SEQUENCE [LARGE SCALE GENOMIC DNA]</scope>
    <source>
        <strain evidence="1">Urdbean</strain>
    </source>
</reference>
<evidence type="ECO:0000313" key="1">
    <source>
        <dbReference type="EMBL" id="WVY97724.1"/>
    </source>
</evidence>
<sequence length="108" mass="12734">MSILFYFHLGFTMYISFFTSKTRRFGCNSSGSEKIINQNLNVDKILQYPCMCLKGHKIQIQWHFYGLLKPSQTYLFLSKKMYKPHQLWSTHQKNGNGKQKAATKIHHT</sequence>
<dbReference type="EMBL" id="CP144692">
    <property type="protein sequence ID" value="WVY97724.1"/>
    <property type="molecule type" value="Genomic_DNA"/>
</dbReference>
<keyword evidence="2" id="KW-1185">Reference proteome</keyword>
<dbReference type="AlphaFoldDB" id="A0AAQ3MW10"/>
<organism evidence="1 2">
    <name type="scientific">Vigna mungo</name>
    <name type="common">Black gram</name>
    <name type="synonym">Phaseolus mungo</name>
    <dbReference type="NCBI Taxonomy" id="3915"/>
    <lineage>
        <taxon>Eukaryota</taxon>
        <taxon>Viridiplantae</taxon>
        <taxon>Streptophyta</taxon>
        <taxon>Embryophyta</taxon>
        <taxon>Tracheophyta</taxon>
        <taxon>Spermatophyta</taxon>
        <taxon>Magnoliopsida</taxon>
        <taxon>eudicotyledons</taxon>
        <taxon>Gunneridae</taxon>
        <taxon>Pentapetalae</taxon>
        <taxon>rosids</taxon>
        <taxon>fabids</taxon>
        <taxon>Fabales</taxon>
        <taxon>Fabaceae</taxon>
        <taxon>Papilionoideae</taxon>
        <taxon>50 kb inversion clade</taxon>
        <taxon>NPAAA clade</taxon>
        <taxon>indigoferoid/millettioid clade</taxon>
        <taxon>Phaseoleae</taxon>
        <taxon>Vigna</taxon>
    </lineage>
</organism>
<accession>A0AAQ3MW10</accession>
<name>A0AAQ3MW10_VIGMU</name>